<feature type="region of interest" description="Disordered" evidence="9">
    <location>
        <begin position="1221"/>
        <end position="1305"/>
    </location>
</feature>
<evidence type="ECO:0000256" key="3">
    <source>
        <dbReference type="ARBA" id="ARBA00022679"/>
    </source>
</evidence>
<dbReference type="GeneID" id="81353128"/>
<evidence type="ECO:0000256" key="8">
    <source>
        <dbReference type="RuleBase" id="RU363098"/>
    </source>
</evidence>
<organism evidence="12 13">
    <name type="scientific">Penicillium argentinense</name>
    <dbReference type="NCBI Taxonomy" id="1131581"/>
    <lineage>
        <taxon>Eukaryota</taxon>
        <taxon>Fungi</taxon>
        <taxon>Dikarya</taxon>
        <taxon>Ascomycota</taxon>
        <taxon>Pezizomycotina</taxon>
        <taxon>Eurotiomycetes</taxon>
        <taxon>Eurotiomycetidae</taxon>
        <taxon>Eurotiales</taxon>
        <taxon>Aspergillaceae</taxon>
        <taxon>Penicillium</taxon>
    </lineage>
</organism>
<evidence type="ECO:0000256" key="7">
    <source>
        <dbReference type="ARBA" id="ARBA00048744"/>
    </source>
</evidence>
<feature type="domain" description="RDRP C-terminal head" evidence="11">
    <location>
        <begin position="1034"/>
        <end position="1182"/>
    </location>
</feature>
<keyword evidence="4 8" id="KW-0548">Nucleotidyltransferase</keyword>
<dbReference type="InterPro" id="IPR007855">
    <property type="entry name" value="RDRP"/>
</dbReference>
<dbReference type="Pfam" id="PF26253">
    <property type="entry name" value="RdRP_head"/>
    <property type="match status" value="1"/>
</dbReference>
<dbReference type="PANTHER" id="PTHR23079">
    <property type="entry name" value="RNA-DEPENDENT RNA POLYMERASE"/>
    <property type="match status" value="1"/>
</dbReference>
<evidence type="ECO:0000256" key="6">
    <source>
        <dbReference type="ARBA" id="ARBA00023158"/>
    </source>
</evidence>
<evidence type="ECO:0000259" key="10">
    <source>
        <dbReference type="Pfam" id="PF05183"/>
    </source>
</evidence>
<dbReference type="Proteomes" id="UP001149074">
    <property type="component" value="Unassembled WGS sequence"/>
</dbReference>
<name>A0A9W9KLZ1_9EURO</name>
<comment type="catalytic activity">
    <reaction evidence="7 8">
        <text>RNA(n) + a ribonucleoside 5'-triphosphate = RNA(n+1) + diphosphate</text>
        <dbReference type="Rhea" id="RHEA:21248"/>
        <dbReference type="Rhea" id="RHEA-COMP:14527"/>
        <dbReference type="Rhea" id="RHEA-COMP:17342"/>
        <dbReference type="ChEBI" id="CHEBI:33019"/>
        <dbReference type="ChEBI" id="CHEBI:61557"/>
        <dbReference type="ChEBI" id="CHEBI:140395"/>
        <dbReference type="EC" id="2.7.7.48"/>
    </reaction>
</comment>
<feature type="compositionally biased region" description="Basic and acidic residues" evidence="9">
    <location>
        <begin position="1270"/>
        <end position="1285"/>
    </location>
</feature>
<feature type="region of interest" description="Disordered" evidence="9">
    <location>
        <begin position="1134"/>
        <end position="1155"/>
    </location>
</feature>
<evidence type="ECO:0000313" key="13">
    <source>
        <dbReference type="Proteomes" id="UP001149074"/>
    </source>
</evidence>
<dbReference type="GO" id="GO:0030422">
    <property type="term" value="P:siRNA processing"/>
    <property type="evidence" value="ECO:0007669"/>
    <property type="project" value="TreeGrafter"/>
</dbReference>
<evidence type="ECO:0000256" key="5">
    <source>
        <dbReference type="ARBA" id="ARBA00022884"/>
    </source>
</evidence>
<feature type="domain" description="RDRP core" evidence="10">
    <location>
        <begin position="427"/>
        <end position="1009"/>
    </location>
</feature>
<dbReference type="GO" id="GO:0003968">
    <property type="term" value="F:RNA-directed RNA polymerase activity"/>
    <property type="evidence" value="ECO:0007669"/>
    <property type="project" value="UniProtKB-KW"/>
</dbReference>
<comment type="caution">
    <text evidence="12">The sequence shown here is derived from an EMBL/GenBank/DDBJ whole genome shotgun (WGS) entry which is preliminary data.</text>
</comment>
<evidence type="ECO:0000256" key="2">
    <source>
        <dbReference type="ARBA" id="ARBA00022484"/>
    </source>
</evidence>
<accession>A0A9W9KLZ1</accession>
<comment type="similarity">
    <text evidence="1 8">Belongs to the RdRP family.</text>
</comment>
<sequence>MADRAQIFSADAAEMPVIQTWRIWESLALHIFNIPRETSTFILWKNLEKEGYLISIDIYRRNEADTYVHGKVRFKPPPTSNFWENGPYPITLRNGTKVPLRFQLDSPGSNLDLVALKLEVCVLTGQNSIFPMRSFETSPKMTIDVRRREVNLKFTTAILDRRNTTTIDLQESQSVFRATIQFLQLKKVWKTTNPETKCVSFLFILDTPARYYRRLKDISHTFIGQDSWREYDIWTRQTALVHNPWTLDRQRTNLRRTGHIVDIGRWNVFRITFPSEEIKKGAAVLMYQIFGDHNIQVEDGSHFTQSSTRPTSIWDWIDRSEGQQTKSNSEELAGLADPNFVDLDPLVRYQLEVCISHGRLSEFTTTRRFARALRDLGPEKGRNLLEQVATERTSYINPLDIFKIQGYRGARDTKIPTYCCYMRTARVTPSTVYYNTPTVDTSNRITRRYLEHSDRFLRVRFTDEKYLGRIGSSVSDSNDEVYTRVKRTLANGITIGDRHYEFLAFGNSQFREHGAYFFAPHPELRDVTAASIRAWMGQFSHIRNIAKYAARLGQSFSTTRAVEGSSSVVRKIEDISHHGCVFSDGVGKVSNFLVSIISQDLKLNDPNGQPPSAFQFRHGGSKGMLVASSDPTRFEIHIRPSQTKYETDNGRLEIIRASHFSIATLNRQLILVLSARGIRDNVFHQKLMELLRNFEQAMKDDQQAKLMLRKYVDPNQMTLALAQMVDDGFRKTKEPFVYSLLTLWRTWHLKLLKEKAKIAIDKGADLLGCIDETGILKGHSNQKMERINYLNGKHKIAALPQIFVQITRPENGWAPEVITGVCIVARNPSLHPGDIRVVNAVDVPELRHLRNVIVFPQTGDQDIPGMCSGGDLDGDDFFIFWDKDLIPWNWGVAPMRFRSKKAPDLDHEVTVDEITSFFVTYMKHDCLPKVATAHMAWADRLPRGVEETKCLRLAQLHSDAVDYNKTGGAAHMTRDLEPNMWPHFMEKNHKPKSMIYHSRKILGQLYDKVQTTDFFPNLSMPFDNRILECKLKEASEEFMEYAKNLKKVYDAAMRRIMAQYDIATEFEVWSTWVLSHNNLNRDYNMHEDLGRIATLLRNGFRKECYEKVGGRFEAVAPLVVAMYRVTHEAITEALTKKDTEPTTFDDDDEWGESPDNGDLSLSKLPLISFPWIFHDYLGKIAQGHYDLNMIVTSESTEKKESSISRVYSQAEIQPILAEMTRTGESKEKNKKKGVRCQTAHDGDELPSADDLQTEAPKVMMDDDSDSGVDVQDKESSDDRAAKEIVETEPPPSALDKLLELLNSED</sequence>
<evidence type="ECO:0000256" key="1">
    <source>
        <dbReference type="ARBA" id="ARBA00005762"/>
    </source>
</evidence>
<feature type="compositionally biased region" description="Acidic residues" evidence="9">
    <location>
        <begin position="1143"/>
        <end position="1152"/>
    </location>
</feature>
<keyword evidence="5 8" id="KW-0694">RNA-binding</keyword>
<dbReference type="RefSeq" id="XP_056479190.1">
    <property type="nucleotide sequence ID" value="XM_056614149.1"/>
</dbReference>
<reference evidence="12" key="1">
    <citation type="submission" date="2022-11" db="EMBL/GenBank/DDBJ databases">
        <authorList>
            <person name="Petersen C."/>
        </authorList>
    </citation>
    <scope>NUCLEOTIDE SEQUENCE</scope>
    <source>
        <strain evidence="12">IBT 30761</strain>
    </source>
</reference>
<dbReference type="EMBL" id="JAPQKI010000002">
    <property type="protein sequence ID" value="KAJ5111120.1"/>
    <property type="molecule type" value="Genomic_DNA"/>
</dbReference>
<keyword evidence="6" id="KW-0943">RNA-mediated gene silencing</keyword>
<dbReference type="GO" id="GO:0003723">
    <property type="term" value="F:RNA binding"/>
    <property type="evidence" value="ECO:0007669"/>
    <property type="project" value="UniProtKB-KW"/>
</dbReference>
<protein>
    <recommendedName>
        <fullName evidence="8">RNA-dependent RNA polymerase</fullName>
        <ecNumber evidence="8">2.7.7.48</ecNumber>
    </recommendedName>
</protein>
<gene>
    <name evidence="12" type="ORF">N7532_001655</name>
</gene>
<dbReference type="OrthoDB" id="6513042at2759"/>
<keyword evidence="2 8" id="KW-0696">RNA-directed RNA polymerase</keyword>
<reference evidence="12" key="2">
    <citation type="journal article" date="2023" name="IMA Fungus">
        <title>Comparative genomic study of the Penicillium genus elucidates a diverse pangenome and 15 lateral gene transfer events.</title>
        <authorList>
            <person name="Petersen C."/>
            <person name="Sorensen T."/>
            <person name="Nielsen M.R."/>
            <person name="Sondergaard T.E."/>
            <person name="Sorensen J.L."/>
            <person name="Fitzpatrick D.A."/>
            <person name="Frisvad J.C."/>
            <person name="Nielsen K.L."/>
        </authorList>
    </citation>
    <scope>NUCLEOTIDE SEQUENCE</scope>
    <source>
        <strain evidence="12">IBT 30761</strain>
    </source>
</reference>
<dbReference type="InterPro" id="IPR057596">
    <property type="entry name" value="RDRP_core"/>
</dbReference>
<proteinExistence type="inferred from homology"/>
<dbReference type="PANTHER" id="PTHR23079:SF55">
    <property type="entry name" value="RNA-DIRECTED RNA POLYMERASE"/>
    <property type="match status" value="1"/>
</dbReference>
<evidence type="ECO:0000256" key="9">
    <source>
        <dbReference type="SAM" id="MobiDB-lite"/>
    </source>
</evidence>
<dbReference type="EC" id="2.7.7.48" evidence="8"/>
<dbReference type="Pfam" id="PF05183">
    <property type="entry name" value="RdRP"/>
    <property type="match status" value="1"/>
</dbReference>
<keyword evidence="13" id="KW-1185">Reference proteome</keyword>
<keyword evidence="3 8" id="KW-0808">Transferase</keyword>
<dbReference type="GO" id="GO:0031380">
    <property type="term" value="C:nuclear RNA-directed RNA polymerase complex"/>
    <property type="evidence" value="ECO:0007669"/>
    <property type="project" value="TreeGrafter"/>
</dbReference>
<evidence type="ECO:0000256" key="4">
    <source>
        <dbReference type="ARBA" id="ARBA00022695"/>
    </source>
</evidence>
<evidence type="ECO:0000259" key="11">
    <source>
        <dbReference type="Pfam" id="PF26253"/>
    </source>
</evidence>
<evidence type="ECO:0000313" key="12">
    <source>
        <dbReference type="EMBL" id="KAJ5111120.1"/>
    </source>
</evidence>
<dbReference type="InterPro" id="IPR058752">
    <property type="entry name" value="RDRP_C_head"/>
</dbReference>